<reference evidence="2 3" key="1">
    <citation type="submission" date="2019-04" db="EMBL/GenBank/DDBJ databases">
        <title>An improved genome assembly and genetic linkage map for asparagus bean, Vigna unguiculata ssp. sesquipedialis.</title>
        <authorList>
            <person name="Xia Q."/>
            <person name="Zhang R."/>
            <person name="Dong Y."/>
        </authorList>
    </citation>
    <scope>NUCLEOTIDE SEQUENCE [LARGE SCALE GENOMIC DNA]</scope>
    <source>
        <tissue evidence="2">Leaf</tissue>
    </source>
</reference>
<dbReference type="Proteomes" id="UP000501690">
    <property type="component" value="Linkage Group LG3"/>
</dbReference>
<sequence>MTLEDDAIQRVRKLQEITKNTRERYPRQKVKGQRFWGLKLGKGPQLPLSLCASTSWLCASTASRRRCCERPPQAVTAAVRIHRSCRRWVPCPEKPSTPRSPERFPRRWNSSTRSNARGNLQIKLVTFSAELSSEKSQQRRMEKLVEYVGCVKEVKEGIEKICEEVEMVVQRLQEVVEFVSRTTVAAKKGNWGRRWSLKPSEEFQLLQLQLLFIELEEAPLVLAHVKVAPRKSRKMLDKEKWDLLGCRVMKRDAGTLAERQREGRDSGSGLAWWWTDARRDGARARVVVSHGGGWRRDETAVAGCETRRRWWQEAGVVVSSGGLAGRRGEKKKQRRRNLQREMAAARARKKGFCF</sequence>
<gene>
    <name evidence="2" type="ORF">DEO72_LG3g1714</name>
</gene>
<accession>A0A4D6LFA3</accession>
<proteinExistence type="predicted"/>
<keyword evidence="3" id="KW-1185">Reference proteome</keyword>
<feature type="region of interest" description="Disordered" evidence="1">
    <location>
        <begin position="94"/>
        <end position="113"/>
    </location>
</feature>
<dbReference type="EMBL" id="CP039347">
    <property type="protein sequence ID" value="QCD87180.1"/>
    <property type="molecule type" value="Genomic_DNA"/>
</dbReference>
<evidence type="ECO:0000256" key="1">
    <source>
        <dbReference type="SAM" id="MobiDB-lite"/>
    </source>
</evidence>
<name>A0A4D6LFA3_VIGUN</name>
<organism evidence="2 3">
    <name type="scientific">Vigna unguiculata</name>
    <name type="common">Cowpea</name>
    <dbReference type="NCBI Taxonomy" id="3917"/>
    <lineage>
        <taxon>Eukaryota</taxon>
        <taxon>Viridiplantae</taxon>
        <taxon>Streptophyta</taxon>
        <taxon>Embryophyta</taxon>
        <taxon>Tracheophyta</taxon>
        <taxon>Spermatophyta</taxon>
        <taxon>Magnoliopsida</taxon>
        <taxon>eudicotyledons</taxon>
        <taxon>Gunneridae</taxon>
        <taxon>Pentapetalae</taxon>
        <taxon>rosids</taxon>
        <taxon>fabids</taxon>
        <taxon>Fabales</taxon>
        <taxon>Fabaceae</taxon>
        <taxon>Papilionoideae</taxon>
        <taxon>50 kb inversion clade</taxon>
        <taxon>NPAAA clade</taxon>
        <taxon>indigoferoid/millettioid clade</taxon>
        <taxon>Phaseoleae</taxon>
        <taxon>Vigna</taxon>
    </lineage>
</organism>
<protein>
    <submittedName>
        <fullName evidence="2">Uncharacterized protein</fullName>
    </submittedName>
</protein>
<evidence type="ECO:0000313" key="3">
    <source>
        <dbReference type="Proteomes" id="UP000501690"/>
    </source>
</evidence>
<evidence type="ECO:0000313" key="2">
    <source>
        <dbReference type="EMBL" id="QCD87180.1"/>
    </source>
</evidence>
<dbReference type="AlphaFoldDB" id="A0A4D6LFA3"/>